<evidence type="ECO:0000313" key="2">
    <source>
        <dbReference type="EMBL" id="TFK18976.1"/>
    </source>
</evidence>
<gene>
    <name evidence="2" type="ORF">FA15DRAFT_231117</name>
</gene>
<evidence type="ECO:0000313" key="3">
    <source>
        <dbReference type="Proteomes" id="UP000307440"/>
    </source>
</evidence>
<feature type="compositionally biased region" description="Low complexity" evidence="1">
    <location>
        <begin position="115"/>
        <end position="126"/>
    </location>
</feature>
<feature type="compositionally biased region" description="Polar residues" evidence="1">
    <location>
        <begin position="85"/>
        <end position="114"/>
    </location>
</feature>
<dbReference type="EMBL" id="ML210366">
    <property type="protein sequence ID" value="TFK18976.1"/>
    <property type="molecule type" value="Genomic_DNA"/>
</dbReference>
<dbReference type="AlphaFoldDB" id="A0A5C3KFS0"/>
<sequence length="323" mass="36603">MWMRNTNASLSPAVNGNTLTSNPSHNFHFEGQWPALQQAHDSYPNAMNEATSHILDDSAHYAINSYSLPNNMANLSPALSVMHSAPSTSEHLSPKSESSVVSTPQTPSNYSVMQTPPSGSTTLPTSETSTRLLSYREQYHIFLRARSLPSESFTGPWVPQAVYKPHTNSDRKRYVEEISLELPLYFAMESPSEFGIPLVDALHSRVKRMVDREKPVFEGRGPSVSIRLEWPGYRQWTRQIPTKDFRSPPGPITMAKLAKNIAKCVQRFIDENKDRNLEDGADARWKIGVRHHEVRLEDIVLVSVHHVSLGSWQPQFRLRRPKH</sequence>
<protein>
    <submittedName>
        <fullName evidence="2">Uncharacterized protein</fullName>
    </submittedName>
</protein>
<reference evidence="2 3" key="1">
    <citation type="journal article" date="2019" name="Nat. Ecol. Evol.">
        <title>Megaphylogeny resolves global patterns of mushroom evolution.</title>
        <authorList>
            <person name="Varga T."/>
            <person name="Krizsan K."/>
            <person name="Foldi C."/>
            <person name="Dima B."/>
            <person name="Sanchez-Garcia M."/>
            <person name="Sanchez-Ramirez S."/>
            <person name="Szollosi G.J."/>
            <person name="Szarkandi J.G."/>
            <person name="Papp V."/>
            <person name="Albert L."/>
            <person name="Andreopoulos W."/>
            <person name="Angelini C."/>
            <person name="Antonin V."/>
            <person name="Barry K.W."/>
            <person name="Bougher N.L."/>
            <person name="Buchanan P."/>
            <person name="Buyck B."/>
            <person name="Bense V."/>
            <person name="Catcheside P."/>
            <person name="Chovatia M."/>
            <person name="Cooper J."/>
            <person name="Damon W."/>
            <person name="Desjardin D."/>
            <person name="Finy P."/>
            <person name="Geml J."/>
            <person name="Haridas S."/>
            <person name="Hughes K."/>
            <person name="Justo A."/>
            <person name="Karasinski D."/>
            <person name="Kautmanova I."/>
            <person name="Kiss B."/>
            <person name="Kocsube S."/>
            <person name="Kotiranta H."/>
            <person name="LaButti K.M."/>
            <person name="Lechner B.E."/>
            <person name="Liimatainen K."/>
            <person name="Lipzen A."/>
            <person name="Lukacs Z."/>
            <person name="Mihaltcheva S."/>
            <person name="Morgado L.N."/>
            <person name="Niskanen T."/>
            <person name="Noordeloos M.E."/>
            <person name="Ohm R.A."/>
            <person name="Ortiz-Santana B."/>
            <person name="Ovrebo C."/>
            <person name="Racz N."/>
            <person name="Riley R."/>
            <person name="Savchenko A."/>
            <person name="Shiryaev A."/>
            <person name="Soop K."/>
            <person name="Spirin V."/>
            <person name="Szebenyi C."/>
            <person name="Tomsovsky M."/>
            <person name="Tulloss R.E."/>
            <person name="Uehling J."/>
            <person name="Grigoriev I.V."/>
            <person name="Vagvolgyi C."/>
            <person name="Papp T."/>
            <person name="Martin F.M."/>
            <person name="Miettinen O."/>
            <person name="Hibbett D.S."/>
            <person name="Nagy L.G."/>
        </authorList>
    </citation>
    <scope>NUCLEOTIDE SEQUENCE [LARGE SCALE GENOMIC DNA]</scope>
    <source>
        <strain evidence="2 3">CBS 121175</strain>
    </source>
</reference>
<proteinExistence type="predicted"/>
<name>A0A5C3KFS0_COPMA</name>
<organism evidence="2 3">
    <name type="scientific">Coprinopsis marcescibilis</name>
    <name type="common">Agaric fungus</name>
    <name type="synonym">Psathyrella marcescibilis</name>
    <dbReference type="NCBI Taxonomy" id="230819"/>
    <lineage>
        <taxon>Eukaryota</taxon>
        <taxon>Fungi</taxon>
        <taxon>Dikarya</taxon>
        <taxon>Basidiomycota</taxon>
        <taxon>Agaricomycotina</taxon>
        <taxon>Agaricomycetes</taxon>
        <taxon>Agaricomycetidae</taxon>
        <taxon>Agaricales</taxon>
        <taxon>Agaricineae</taxon>
        <taxon>Psathyrellaceae</taxon>
        <taxon>Coprinopsis</taxon>
    </lineage>
</organism>
<accession>A0A5C3KFS0</accession>
<dbReference type="Proteomes" id="UP000307440">
    <property type="component" value="Unassembled WGS sequence"/>
</dbReference>
<dbReference type="STRING" id="230819.A0A5C3KFS0"/>
<dbReference type="OrthoDB" id="3269405at2759"/>
<feature type="region of interest" description="Disordered" evidence="1">
    <location>
        <begin position="85"/>
        <end position="126"/>
    </location>
</feature>
<evidence type="ECO:0000256" key="1">
    <source>
        <dbReference type="SAM" id="MobiDB-lite"/>
    </source>
</evidence>
<keyword evidence="3" id="KW-1185">Reference proteome</keyword>